<protein>
    <submittedName>
        <fullName evidence="3">DUF4347 domain-containing protein</fullName>
    </submittedName>
</protein>
<gene>
    <name evidence="1" type="ORF">HPLM_LOCUS21148</name>
</gene>
<dbReference type="AlphaFoldDB" id="A0A0N4X9W4"/>
<reference evidence="1 2" key="2">
    <citation type="submission" date="2018-11" db="EMBL/GenBank/DDBJ databases">
        <authorList>
            <consortium name="Pathogen Informatics"/>
        </authorList>
    </citation>
    <scope>NUCLEOTIDE SEQUENCE [LARGE SCALE GENOMIC DNA]</scope>
    <source>
        <strain evidence="1 2">MHpl1</strain>
    </source>
</reference>
<dbReference type="Proteomes" id="UP000268014">
    <property type="component" value="Unassembled WGS sequence"/>
</dbReference>
<sequence length="248" mass="27906">MSNWFINGAWIYVSPRRGPPDREFVWLGFYSASELLKSPFTLIIAKDLDLSSLQDAIGNGFVIFADERLKVSLSEVATLMEYARRNPLRLIGVHGVEFDWQKGRIDVGRVYNALFFSLVIFHSQYLSENISPIPLVLWNECFPAVLNVVITERSMLPPMVIGERGPEFWMKLDADTACLRKVPGSELVLLISNTALRFVMIVSSGMGKLDQTSHRFHWNNLNPSDCVLTTGAGIGVSLRAIYGWPMAH</sequence>
<organism evidence="3">
    <name type="scientific">Haemonchus placei</name>
    <name type="common">Barber's pole worm</name>
    <dbReference type="NCBI Taxonomy" id="6290"/>
    <lineage>
        <taxon>Eukaryota</taxon>
        <taxon>Metazoa</taxon>
        <taxon>Ecdysozoa</taxon>
        <taxon>Nematoda</taxon>
        <taxon>Chromadorea</taxon>
        <taxon>Rhabditida</taxon>
        <taxon>Rhabditina</taxon>
        <taxon>Rhabditomorpha</taxon>
        <taxon>Strongyloidea</taxon>
        <taxon>Trichostrongylidae</taxon>
        <taxon>Haemonchus</taxon>
    </lineage>
</organism>
<evidence type="ECO:0000313" key="2">
    <source>
        <dbReference type="Proteomes" id="UP000268014"/>
    </source>
</evidence>
<dbReference type="EMBL" id="UZAF01023023">
    <property type="protein sequence ID" value="VDO88166.1"/>
    <property type="molecule type" value="Genomic_DNA"/>
</dbReference>
<dbReference type="WBParaSite" id="HPLM_0002115901-mRNA-1">
    <property type="protein sequence ID" value="HPLM_0002115901-mRNA-1"/>
    <property type="gene ID" value="HPLM_0002115901"/>
</dbReference>
<name>A0A0N4X9W4_HAEPC</name>
<dbReference type="OrthoDB" id="1924787at2759"/>
<proteinExistence type="predicted"/>
<evidence type="ECO:0000313" key="3">
    <source>
        <dbReference type="WBParaSite" id="HPLM_0002115901-mRNA-1"/>
    </source>
</evidence>
<reference evidence="3" key="1">
    <citation type="submission" date="2017-02" db="UniProtKB">
        <authorList>
            <consortium name="WormBaseParasite"/>
        </authorList>
    </citation>
    <scope>IDENTIFICATION</scope>
</reference>
<accession>A0A0N4X9W4</accession>
<keyword evidence="2" id="KW-1185">Reference proteome</keyword>
<evidence type="ECO:0000313" key="1">
    <source>
        <dbReference type="EMBL" id="VDO88166.1"/>
    </source>
</evidence>